<sequence>MRVTYLFDPLCGWCYGASPTVQKLMQRDDITVTANPTGLFAGTGAFPMTPGFAAHAWASDMRITQLTGQVFSEDYRKNVLDSGTGRMDSGSANLALTAVRLTAPQREFEALKAIQHARYVEGRDNSDPAVIADVLTELDFGEAAERFTTPDEALHAANRIRIEAAQSEMRRFGARGVPTLIAGQGQDARIVSSSALYGDADALIASLRAA</sequence>
<feature type="domain" description="DSBA-like thioredoxin" evidence="1">
    <location>
        <begin position="3"/>
        <end position="185"/>
    </location>
</feature>
<comment type="caution">
    <text evidence="2">The sequence shown here is derived from an EMBL/GenBank/DDBJ whole genome shotgun (WGS) entry which is preliminary data.</text>
</comment>
<dbReference type="InterPro" id="IPR036249">
    <property type="entry name" value="Thioredoxin-like_sf"/>
</dbReference>
<dbReference type="InterPro" id="IPR001853">
    <property type="entry name" value="DSBA-like_thioredoxin_dom"/>
</dbReference>
<dbReference type="PANTHER" id="PTHR13887:SF51">
    <property type="entry name" value="DSBA FAMILY PROTEIN"/>
    <property type="match status" value="1"/>
</dbReference>
<evidence type="ECO:0000313" key="3">
    <source>
        <dbReference type="Proteomes" id="UP000253420"/>
    </source>
</evidence>
<dbReference type="RefSeq" id="WP_114442174.1">
    <property type="nucleotide sequence ID" value="NZ_QOZG01000009.1"/>
</dbReference>
<dbReference type="OrthoDB" id="9813770at2"/>
<protein>
    <submittedName>
        <fullName evidence="2">DsbA family protein</fullName>
    </submittedName>
</protein>
<dbReference type="AlphaFoldDB" id="A0A368JYG7"/>
<dbReference type="GO" id="GO:0016491">
    <property type="term" value="F:oxidoreductase activity"/>
    <property type="evidence" value="ECO:0007669"/>
    <property type="project" value="InterPro"/>
</dbReference>
<dbReference type="CDD" id="cd03025">
    <property type="entry name" value="DsbA_FrnE_like"/>
    <property type="match status" value="1"/>
</dbReference>
<keyword evidence="3" id="KW-1185">Reference proteome</keyword>
<dbReference type="SUPFAM" id="SSF52833">
    <property type="entry name" value="Thioredoxin-like"/>
    <property type="match status" value="1"/>
</dbReference>
<dbReference type="Gene3D" id="3.40.30.10">
    <property type="entry name" value="Glutaredoxin"/>
    <property type="match status" value="1"/>
</dbReference>
<proteinExistence type="predicted"/>
<gene>
    <name evidence="2" type="ORF">DUT91_19475</name>
</gene>
<evidence type="ECO:0000313" key="2">
    <source>
        <dbReference type="EMBL" id="RCS22179.1"/>
    </source>
</evidence>
<reference evidence="2 3" key="1">
    <citation type="submission" date="2018-07" db="EMBL/GenBank/DDBJ databases">
        <title>The draft genome of Phyllobacterium salinisoli.</title>
        <authorList>
            <person name="Liu L."/>
            <person name="Li L."/>
            <person name="Zhang X."/>
            <person name="Liang L."/>
        </authorList>
    </citation>
    <scope>NUCLEOTIDE SEQUENCE [LARGE SCALE GENOMIC DNA]</scope>
    <source>
        <strain evidence="2 3">LLAN61</strain>
    </source>
</reference>
<organism evidence="2 3">
    <name type="scientific">Phyllobacterium salinisoli</name>
    <dbReference type="NCBI Taxonomy" id="1899321"/>
    <lineage>
        <taxon>Bacteria</taxon>
        <taxon>Pseudomonadati</taxon>
        <taxon>Pseudomonadota</taxon>
        <taxon>Alphaproteobacteria</taxon>
        <taxon>Hyphomicrobiales</taxon>
        <taxon>Phyllobacteriaceae</taxon>
        <taxon>Phyllobacterium</taxon>
    </lineage>
</organism>
<dbReference type="Pfam" id="PF01323">
    <property type="entry name" value="DSBA"/>
    <property type="match status" value="1"/>
</dbReference>
<name>A0A368JYG7_9HYPH</name>
<evidence type="ECO:0000259" key="1">
    <source>
        <dbReference type="Pfam" id="PF01323"/>
    </source>
</evidence>
<dbReference type="PANTHER" id="PTHR13887">
    <property type="entry name" value="GLUTATHIONE S-TRANSFERASE KAPPA"/>
    <property type="match status" value="1"/>
</dbReference>
<dbReference type="EMBL" id="QOZG01000009">
    <property type="protein sequence ID" value="RCS22179.1"/>
    <property type="molecule type" value="Genomic_DNA"/>
</dbReference>
<dbReference type="Proteomes" id="UP000253420">
    <property type="component" value="Unassembled WGS sequence"/>
</dbReference>
<accession>A0A368JYG7</accession>